<comment type="caution">
    <text evidence="1">The sequence shown here is derived from an EMBL/GenBank/DDBJ whole genome shotgun (WGS) entry which is preliminary data.</text>
</comment>
<organism evidence="1">
    <name type="scientific">bioreactor metagenome</name>
    <dbReference type="NCBI Taxonomy" id="1076179"/>
    <lineage>
        <taxon>unclassified sequences</taxon>
        <taxon>metagenomes</taxon>
        <taxon>ecological metagenomes</taxon>
    </lineage>
</organism>
<name>A0A645FDJ1_9ZZZZ</name>
<dbReference type="AlphaFoldDB" id="A0A645FDJ1"/>
<dbReference type="EMBL" id="VSSQ01056722">
    <property type="protein sequence ID" value="MPN10564.1"/>
    <property type="molecule type" value="Genomic_DNA"/>
</dbReference>
<gene>
    <name evidence="1" type="ORF">SDC9_157859</name>
</gene>
<sequence length="147" mass="15921">MCNSACLPGRCHQTQVFAYPRDDGTRIVDHAVEQVTDAPIDLPRDGGEHAMCGHDRFSTQIHHHAAAGTIPGHAHALLKAALAEQAGMGIPHGTPDRDGSFKQAIHIGESEHCIRITYLGKHRFRDPQQGADPVIPCTGVDVHQHHA</sequence>
<protein>
    <submittedName>
        <fullName evidence="1">Uncharacterized protein</fullName>
    </submittedName>
</protein>
<accession>A0A645FDJ1</accession>
<proteinExistence type="predicted"/>
<evidence type="ECO:0000313" key="1">
    <source>
        <dbReference type="EMBL" id="MPN10564.1"/>
    </source>
</evidence>
<reference evidence="1" key="1">
    <citation type="submission" date="2019-08" db="EMBL/GenBank/DDBJ databases">
        <authorList>
            <person name="Kucharzyk K."/>
            <person name="Murdoch R.W."/>
            <person name="Higgins S."/>
            <person name="Loffler F."/>
        </authorList>
    </citation>
    <scope>NUCLEOTIDE SEQUENCE</scope>
</reference>